<evidence type="ECO:0000256" key="4">
    <source>
        <dbReference type="ARBA" id="ARBA00022651"/>
    </source>
</evidence>
<organism evidence="11">
    <name type="scientific">uncultured microorganism</name>
    <dbReference type="NCBI Taxonomy" id="358574"/>
    <lineage>
        <taxon>unclassified sequences</taxon>
        <taxon>environmental samples</taxon>
    </lineage>
</organism>
<dbReference type="CAZy" id="GH10">
    <property type="family name" value="Glycoside Hydrolase Family 10"/>
</dbReference>
<keyword evidence="5" id="KW-0732">Signal</keyword>
<dbReference type="AlphaFoldDB" id="A1YPP6"/>
<dbReference type="PANTHER" id="PTHR31490:SF88">
    <property type="entry name" value="BETA-XYLANASE"/>
    <property type="match status" value="1"/>
</dbReference>
<evidence type="ECO:0000256" key="7">
    <source>
        <dbReference type="ARBA" id="ARBA00023277"/>
    </source>
</evidence>
<keyword evidence="8 11" id="KW-0326">Glycosidase</keyword>
<keyword evidence="9" id="KW-0624">Polysaccharide degradation</keyword>
<evidence type="ECO:0000256" key="1">
    <source>
        <dbReference type="ARBA" id="ARBA00000681"/>
    </source>
</evidence>
<keyword evidence="7" id="KW-0119">Carbohydrate metabolism</keyword>
<dbReference type="SMR" id="A1YPP6"/>
<dbReference type="Pfam" id="PF00331">
    <property type="entry name" value="Glyco_hydro_10"/>
    <property type="match status" value="1"/>
</dbReference>
<dbReference type="GO" id="GO:0045493">
    <property type="term" value="P:xylan catabolic process"/>
    <property type="evidence" value="ECO:0007669"/>
    <property type="project" value="UniProtKB-KW"/>
</dbReference>
<keyword evidence="6 11" id="KW-0378">Hydrolase</keyword>
<evidence type="ECO:0000256" key="3">
    <source>
        <dbReference type="ARBA" id="ARBA00012590"/>
    </source>
</evidence>
<dbReference type="GO" id="GO:0031176">
    <property type="term" value="F:endo-1,4-beta-xylanase activity"/>
    <property type="evidence" value="ECO:0007669"/>
    <property type="project" value="UniProtKB-EC"/>
</dbReference>
<evidence type="ECO:0000313" key="11">
    <source>
        <dbReference type="EMBL" id="ABL73883.1"/>
    </source>
</evidence>
<dbReference type="EMBL" id="EF118907">
    <property type="protein sequence ID" value="ABL73883.1"/>
    <property type="molecule type" value="Genomic_DNA"/>
</dbReference>
<evidence type="ECO:0000256" key="6">
    <source>
        <dbReference type="ARBA" id="ARBA00022801"/>
    </source>
</evidence>
<evidence type="ECO:0000259" key="10">
    <source>
        <dbReference type="PROSITE" id="PS51760"/>
    </source>
</evidence>
<name>A1YPP6_9ZZZZ</name>
<dbReference type="InterPro" id="IPR017853">
    <property type="entry name" value="GH"/>
</dbReference>
<comment type="catalytic activity">
    <reaction evidence="1">
        <text>Endohydrolysis of (1-&gt;4)-beta-D-xylosidic linkages in xylans.</text>
        <dbReference type="EC" id="3.2.1.8"/>
    </reaction>
</comment>
<evidence type="ECO:0000256" key="2">
    <source>
        <dbReference type="ARBA" id="ARBA00007495"/>
    </source>
</evidence>
<keyword evidence="4 11" id="KW-0858">Xylan degradation</keyword>
<dbReference type="InterPro" id="IPR044846">
    <property type="entry name" value="GH10"/>
</dbReference>
<accession>A1YPP6</accession>
<dbReference type="PROSITE" id="PS51760">
    <property type="entry name" value="GH10_2"/>
    <property type="match status" value="1"/>
</dbReference>
<proteinExistence type="inferred from homology"/>
<sequence>MGLPVSVHRSDTKMRVGRYIAITVGASALLVSGVAPAAAGTLPTSGTAAGAASQAGHDQKQVPLRKVAPKGFAIGVAVAGGGHHLDQEYPDPFKYDEEYRGVLAKHFNSVTPENHLKWDFVHPERKKYNFGPADQIVKFAQSNGQKVRGHTLVWHSQNPDWLTKGKFSKKELRKILKEHIITVVGRYRGKIHQWDVANEIFDDNGKLRTNENIWLKNFGPEIIADAFRWAHQADPKAKLFLNDYGAEGINKRSDAYLKFMKELRKKGVPVHGFGVQGHLSLAYPFPGDMAKNLKRFSDAGFEVAVTEVDVRIPLNGGDATEAQLKTQADYYRRALEACLSVKSCNSFTLWGTTNKYSWVPVFFPDEGEATIFWDDFSPKPAYTALQEALAKARRR</sequence>
<protein>
    <recommendedName>
        <fullName evidence="3">endo-1,4-beta-xylanase</fullName>
        <ecNumber evidence="3">3.2.1.8</ecNumber>
    </recommendedName>
</protein>
<evidence type="ECO:0000256" key="8">
    <source>
        <dbReference type="ARBA" id="ARBA00023295"/>
    </source>
</evidence>
<dbReference type="SUPFAM" id="SSF51445">
    <property type="entry name" value="(Trans)glycosidases"/>
    <property type="match status" value="1"/>
</dbReference>
<reference evidence="11" key="1">
    <citation type="submission" date="2006-11" db="EMBL/GenBank/DDBJ databases">
        <title>Identification and characterization of a novel xylanase derived from a rice straw degrading enrichment culture.</title>
        <authorList>
            <person name="Mo X.C."/>
            <person name="Pang H."/>
            <person name="Feng Y."/>
            <person name="Feng J.X."/>
        </authorList>
    </citation>
    <scope>NUCLEOTIDE SEQUENCE</scope>
</reference>
<dbReference type="PRINTS" id="PR00134">
    <property type="entry name" value="GLHYDRLASE10"/>
</dbReference>
<comment type="similarity">
    <text evidence="2">Belongs to the glycosyl hydrolase 10 (cellulase F) family.</text>
</comment>
<dbReference type="PANTHER" id="PTHR31490">
    <property type="entry name" value="GLYCOSYL HYDROLASE"/>
    <property type="match status" value="1"/>
</dbReference>
<evidence type="ECO:0000256" key="5">
    <source>
        <dbReference type="ARBA" id="ARBA00022729"/>
    </source>
</evidence>
<feature type="domain" description="GH10" evidence="10">
    <location>
        <begin position="86"/>
        <end position="388"/>
    </location>
</feature>
<dbReference type="SMART" id="SM00633">
    <property type="entry name" value="Glyco_10"/>
    <property type="match status" value="1"/>
</dbReference>
<dbReference type="EC" id="3.2.1.8" evidence="3"/>
<dbReference type="InterPro" id="IPR001000">
    <property type="entry name" value="GH10_dom"/>
</dbReference>
<dbReference type="Gene3D" id="3.20.20.80">
    <property type="entry name" value="Glycosidases"/>
    <property type="match status" value="1"/>
</dbReference>
<evidence type="ECO:0000256" key="9">
    <source>
        <dbReference type="ARBA" id="ARBA00023326"/>
    </source>
</evidence>